<protein>
    <submittedName>
        <fullName evidence="1">Uncharacterized protein</fullName>
    </submittedName>
</protein>
<sequence length="149" mass="16031">MLTARALCESGEVLGCGTDKGMLVSKLTWIEFSSGKTPLKALLVSGTELSVLRKELLPDAAKEKGPCKLRMHGAFGHTIEADFMYVPLSLGARNGSVSPHLQALCAVTNELAEGVDALLTPDLYDELRRAQKETDDLASRVVQAEKDMA</sequence>
<evidence type="ECO:0000313" key="2">
    <source>
        <dbReference type="Proteomes" id="UP000821853"/>
    </source>
</evidence>
<evidence type="ECO:0000313" key="1">
    <source>
        <dbReference type="EMBL" id="KAH9360940.1"/>
    </source>
</evidence>
<dbReference type="Proteomes" id="UP000821853">
    <property type="component" value="Chromosome 1"/>
</dbReference>
<reference evidence="1 2" key="1">
    <citation type="journal article" date="2020" name="Cell">
        <title>Large-Scale Comparative Analyses of Tick Genomes Elucidate Their Genetic Diversity and Vector Capacities.</title>
        <authorList>
            <consortium name="Tick Genome and Microbiome Consortium (TIGMIC)"/>
            <person name="Jia N."/>
            <person name="Wang J."/>
            <person name="Shi W."/>
            <person name="Du L."/>
            <person name="Sun Y."/>
            <person name="Zhan W."/>
            <person name="Jiang J.F."/>
            <person name="Wang Q."/>
            <person name="Zhang B."/>
            <person name="Ji P."/>
            <person name="Bell-Sakyi L."/>
            <person name="Cui X.M."/>
            <person name="Yuan T.T."/>
            <person name="Jiang B.G."/>
            <person name="Yang W.F."/>
            <person name="Lam T.T."/>
            <person name="Chang Q.C."/>
            <person name="Ding S.J."/>
            <person name="Wang X.J."/>
            <person name="Zhu J.G."/>
            <person name="Ruan X.D."/>
            <person name="Zhao L."/>
            <person name="Wei J.T."/>
            <person name="Ye R.Z."/>
            <person name="Que T.C."/>
            <person name="Du C.H."/>
            <person name="Zhou Y.H."/>
            <person name="Cheng J.X."/>
            <person name="Dai P.F."/>
            <person name="Guo W.B."/>
            <person name="Han X.H."/>
            <person name="Huang E.J."/>
            <person name="Li L.F."/>
            <person name="Wei W."/>
            <person name="Gao Y.C."/>
            <person name="Liu J.Z."/>
            <person name="Shao H.Z."/>
            <person name="Wang X."/>
            <person name="Wang C.C."/>
            <person name="Yang T.C."/>
            <person name="Huo Q.B."/>
            <person name="Li W."/>
            <person name="Chen H.Y."/>
            <person name="Chen S.E."/>
            <person name="Zhou L.G."/>
            <person name="Ni X.B."/>
            <person name="Tian J.H."/>
            <person name="Sheng Y."/>
            <person name="Liu T."/>
            <person name="Pan Y.S."/>
            <person name="Xia L.Y."/>
            <person name="Li J."/>
            <person name="Zhao F."/>
            <person name="Cao W.C."/>
        </authorList>
    </citation>
    <scope>NUCLEOTIDE SEQUENCE [LARGE SCALE GENOMIC DNA]</scope>
    <source>
        <strain evidence="1">HaeL-2018</strain>
    </source>
</reference>
<comment type="caution">
    <text evidence="1">The sequence shown here is derived from an EMBL/GenBank/DDBJ whole genome shotgun (WGS) entry which is preliminary data.</text>
</comment>
<dbReference type="AlphaFoldDB" id="A0A9J6FFW2"/>
<accession>A0A9J6FFW2</accession>
<dbReference type="OrthoDB" id="6430065at2759"/>
<keyword evidence="2" id="KW-1185">Reference proteome</keyword>
<dbReference type="EMBL" id="JABSTR010000001">
    <property type="protein sequence ID" value="KAH9360940.1"/>
    <property type="molecule type" value="Genomic_DNA"/>
</dbReference>
<proteinExistence type="predicted"/>
<dbReference type="VEuPathDB" id="VectorBase:HLOH_050236"/>
<dbReference type="OMA" id="GEPFFAC"/>
<gene>
    <name evidence="1" type="ORF">HPB48_007021</name>
</gene>
<name>A0A9J6FFW2_HAELO</name>
<organism evidence="1 2">
    <name type="scientific">Haemaphysalis longicornis</name>
    <name type="common">Bush tick</name>
    <dbReference type="NCBI Taxonomy" id="44386"/>
    <lineage>
        <taxon>Eukaryota</taxon>
        <taxon>Metazoa</taxon>
        <taxon>Ecdysozoa</taxon>
        <taxon>Arthropoda</taxon>
        <taxon>Chelicerata</taxon>
        <taxon>Arachnida</taxon>
        <taxon>Acari</taxon>
        <taxon>Parasitiformes</taxon>
        <taxon>Ixodida</taxon>
        <taxon>Ixodoidea</taxon>
        <taxon>Ixodidae</taxon>
        <taxon>Haemaphysalinae</taxon>
        <taxon>Haemaphysalis</taxon>
    </lineage>
</organism>